<evidence type="ECO:0000259" key="1">
    <source>
        <dbReference type="SMART" id="SM00849"/>
    </source>
</evidence>
<dbReference type="PANTHER" id="PTHR43546:SF3">
    <property type="entry name" value="UPF0173 METAL-DEPENDENT HYDROLASE MJ1163"/>
    <property type="match status" value="1"/>
</dbReference>
<dbReference type="PANTHER" id="PTHR43546">
    <property type="entry name" value="UPF0173 METAL-DEPENDENT HYDROLASE MJ1163-RELATED"/>
    <property type="match status" value="1"/>
</dbReference>
<protein>
    <submittedName>
        <fullName evidence="2">MBL fold metallo-hydrolase</fullName>
    </submittedName>
</protein>
<proteinExistence type="predicted"/>
<dbReference type="AlphaFoldDB" id="A0A9D2L7B2"/>
<dbReference type="Pfam" id="PF13483">
    <property type="entry name" value="Lactamase_B_3"/>
    <property type="match status" value="1"/>
</dbReference>
<dbReference type="Proteomes" id="UP000886804">
    <property type="component" value="Unassembled WGS sequence"/>
</dbReference>
<dbReference type="SUPFAM" id="SSF56281">
    <property type="entry name" value="Metallo-hydrolase/oxidoreductase"/>
    <property type="match status" value="1"/>
</dbReference>
<dbReference type="InterPro" id="IPR050114">
    <property type="entry name" value="UPF0173_UPF0282_UlaG_hydrolase"/>
</dbReference>
<evidence type="ECO:0000313" key="2">
    <source>
        <dbReference type="EMBL" id="HJB07216.1"/>
    </source>
</evidence>
<reference evidence="2" key="1">
    <citation type="journal article" date="2021" name="PeerJ">
        <title>Extensive microbial diversity within the chicken gut microbiome revealed by metagenomics and culture.</title>
        <authorList>
            <person name="Gilroy R."/>
            <person name="Ravi A."/>
            <person name="Getino M."/>
            <person name="Pursley I."/>
            <person name="Horton D.L."/>
            <person name="Alikhan N.F."/>
            <person name="Baker D."/>
            <person name="Gharbi K."/>
            <person name="Hall N."/>
            <person name="Watson M."/>
            <person name="Adriaenssens E.M."/>
            <person name="Foster-Nyarko E."/>
            <person name="Jarju S."/>
            <person name="Secka A."/>
            <person name="Antonio M."/>
            <person name="Oren A."/>
            <person name="Chaudhuri R.R."/>
            <person name="La Ragione R."/>
            <person name="Hildebrand F."/>
            <person name="Pallen M.J."/>
        </authorList>
    </citation>
    <scope>NUCLEOTIDE SEQUENCE</scope>
    <source>
        <strain evidence="2">CHK188-4685</strain>
    </source>
</reference>
<feature type="domain" description="Metallo-beta-lactamase" evidence="1">
    <location>
        <begin position="16"/>
        <end position="178"/>
    </location>
</feature>
<name>A0A9D2L7B2_9FIRM</name>
<organism evidence="2 3">
    <name type="scientific">Candidatus Enterocloster faecavium</name>
    <dbReference type="NCBI Taxonomy" id="2838560"/>
    <lineage>
        <taxon>Bacteria</taxon>
        <taxon>Bacillati</taxon>
        <taxon>Bacillota</taxon>
        <taxon>Clostridia</taxon>
        <taxon>Lachnospirales</taxon>
        <taxon>Lachnospiraceae</taxon>
        <taxon>Enterocloster</taxon>
    </lineage>
</organism>
<dbReference type="InterPro" id="IPR036866">
    <property type="entry name" value="RibonucZ/Hydroxyglut_hydro"/>
</dbReference>
<evidence type="ECO:0000313" key="3">
    <source>
        <dbReference type="Proteomes" id="UP000886804"/>
    </source>
</evidence>
<sequence>MSEKFLKNGITMRWYNTAGFEIVMANGKHILLDPFLSGKINGLSCYPFDLDQVDQCDYLILSHIHMDHAQDVERIQKKFPGLRLFVGDLSADSLCQWQDVDCSRMYRVRPGEDIRFSDLRIQVFAGRHTEPKRGAFRNKSVDPETGKLKLDDWFGSLELQNYLLTTCDGTKILVWAGMTSEDQIYRFAGLQPDIALMHVSPKQDFEEFADLVKAINPKIIIPHHYDCTEVLFKAVPDAMKDMSEENKKNFIVDGMFDFNRYMAALEEACQKKNPTTALLKPEHHQWYRFGFCWEKMQ</sequence>
<comment type="caution">
    <text evidence="2">The sequence shown here is derived from an EMBL/GenBank/DDBJ whole genome shotgun (WGS) entry which is preliminary data.</text>
</comment>
<gene>
    <name evidence="2" type="ORF">H9716_05055</name>
</gene>
<dbReference type="EMBL" id="DWYS01000060">
    <property type="protein sequence ID" value="HJB07216.1"/>
    <property type="molecule type" value="Genomic_DNA"/>
</dbReference>
<dbReference type="Gene3D" id="3.60.15.10">
    <property type="entry name" value="Ribonuclease Z/Hydroxyacylglutathione hydrolase-like"/>
    <property type="match status" value="1"/>
</dbReference>
<dbReference type="InterPro" id="IPR001279">
    <property type="entry name" value="Metallo-B-lactamas"/>
</dbReference>
<accession>A0A9D2L7B2</accession>
<dbReference type="SMART" id="SM00849">
    <property type="entry name" value="Lactamase_B"/>
    <property type="match status" value="1"/>
</dbReference>
<reference evidence="2" key="2">
    <citation type="submission" date="2021-04" db="EMBL/GenBank/DDBJ databases">
        <authorList>
            <person name="Gilroy R."/>
        </authorList>
    </citation>
    <scope>NUCLEOTIDE SEQUENCE</scope>
    <source>
        <strain evidence="2">CHK188-4685</strain>
    </source>
</reference>